<feature type="compositionally biased region" description="Polar residues" evidence="1">
    <location>
        <begin position="293"/>
        <end position="309"/>
    </location>
</feature>
<evidence type="ECO:0000313" key="2">
    <source>
        <dbReference type="EMBL" id="TKA77232.1"/>
    </source>
</evidence>
<feature type="compositionally biased region" description="Polar residues" evidence="1">
    <location>
        <begin position="83"/>
        <end position="97"/>
    </location>
</feature>
<dbReference type="Proteomes" id="UP000308768">
    <property type="component" value="Unassembled WGS sequence"/>
</dbReference>
<feature type="region of interest" description="Disordered" evidence="1">
    <location>
        <begin position="251"/>
        <end position="418"/>
    </location>
</feature>
<reference evidence="2 3" key="1">
    <citation type="submission" date="2017-03" db="EMBL/GenBank/DDBJ databases">
        <title>Genomes of endolithic fungi from Antarctica.</title>
        <authorList>
            <person name="Coleine C."/>
            <person name="Masonjones S."/>
            <person name="Stajich J.E."/>
        </authorList>
    </citation>
    <scope>NUCLEOTIDE SEQUENCE [LARGE SCALE GENOMIC DNA]</scope>
    <source>
        <strain evidence="2 3">CCFEE 5187</strain>
    </source>
</reference>
<protein>
    <submittedName>
        <fullName evidence="2">Uncharacterized protein</fullName>
    </submittedName>
</protein>
<feature type="region of interest" description="Disordered" evidence="1">
    <location>
        <begin position="446"/>
        <end position="512"/>
    </location>
</feature>
<evidence type="ECO:0000313" key="3">
    <source>
        <dbReference type="Proteomes" id="UP000308768"/>
    </source>
</evidence>
<sequence length="530" mass="57209">MPTSNTASPPGVDDQTSARRQQNYNNYEENQSLTYQQQQRDQDDVAAASNTPSKPRRARPKQRVNGQAAAPTSLSVADGAYPHTNSPQRSRPLSMSANEPGATPAKPTMAYAGPTFHASPAPSSLPVPKFFSKSVPADTPPQSLQSRLDAESEHSGSSPISDVTPPITHAVPVERHQSPLDIFFNADREEKAKRRSSSRLLSPQDNPSAWLPQSDTEWRNSVASLHQQPSSHYARESSGKDVFMLELDGRSADASLTNPPLASASNEHMGTVRSKTAPPGILQAGHDEAQRRAASQSLKALLFSPSQQHLAAPTHHAHESRQSSEPMSSYPTLSSFTYHDPMHRSASGPATPQRQSNAQAPSLSYGNRNLSPLFHAAKTESPERSSGLRQETRPPPTTERLDFLPIAPPAVSSANRLPPRKLDAAEVSRNYLNAQIEAAGGTRDLPLRHAASSAPPFNQGPPHPTSTSSTHRSPRQPFPLSDPVHHGEPDHPGTPDRASASSAPDVKSMEDDLRRMLKLNALGESMAGVR</sequence>
<dbReference type="STRING" id="331657.A0A4U0XJ77"/>
<feature type="compositionally biased region" description="Polar residues" evidence="1">
    <location>
        <begin position="323"/>
        <end position="337"/>
    </location>
</feature>
<feature type="compositionally biased region" description="Polar residues" evidence="1">
    <location>
        <begin position="348"/>
        <end position="370"/>
    </location>
</feature>
<dbReference type="EMBL" id="NAJN01000197">
    <property type="protein sequence ID" value="TKA77232.1"/>
    <property type="molecule type" value="Genomic_DNA"/>
</dbReference>
<gene>
    <name evidence="2" type="ORF">B0A49_00773</name>
</gene>
<accession>A0A4U0XJ77</accession>
<evidence type="ECO:0000256" key="1">
    <source>
        <dbReference type="SAM" id="MobiDB-lite"/>
    </source>
</evidence>
<dbReference type="InterPro" id="IPR028322">
    <property type="entry name" value="PNRC-like_rgn"/>
</dbReference>
<feature type="compositionally biased region" description="Polar residues" evidence="1">
    <location>
        <begin position="203"/>
        <end position="215"/>
    </location>
</feature>
<feature type="compositionally biased region" description="Polar residues" evidence="1">
    <location>
        <begin position="1"/>
        <end position="20"/>
    </location>
</feature>
<keyword evidence="3" id="KW-1185">Reference proteome</keyword>
<feature type="region of interest" description="Disordered" evidence="1">
    <location>
        <begin position="1"/>
        <end position="215"/>
    </location>
</feature>
<dbReference type="GO" id="GO:0016071">
    <property type="term" value="P:mRNA metabolic process"/>
    <property type="evidence" value="ECO:0007669"/>
    <property type="project" value="UniProtKB-ARBA"/>
</dbReference>
<dbReference type="AlphaFoldDB" id="A0A4U0XJ77"/>
<feature type="compositionally biased region" description="Low complexity" evidence="1">
    <location>
        <begin position="21"/>
        <end position="39"/>
    </location>
</feature>
<organism evidence="2 3">
    <name type="scientific">Cryomyces minteri</name>
    <dbReference type="NCBI Taxonomy" id="331657"/>
    <lineage>
        <taxon>Eukaryota</taxon>
        <taxon>Fungi</taxon>
        <taxon>Dikarya</taxon>
        <taxon>Ascomycota</taxon>
        <taxon>Pezizomycotina</taxon>
        <taxon>Dothideomycetes</taxon>
        <taxon>Dothideomycetes incertae sedis</taxon>
        <taxon>Cryomyces</taxon>
    </lineage>
</organism>
<dbReference type="OrthoDB" id="2142961at2759"/>
<feature type="compositionally biased region" description="Basic and acidic residues" evidence="1">
    <location>
        <begin position="483"/>
        <end position="494"/>
    </location>
</feature>
<dbReference type="Pfam" id="PF15365">
    <property type="entry name" value="PNRC"/>
    <property type="match status" value="1"/>
</dbReference>
<name>A0A4U0XJ77_9PEZI</name>
<proteinExistence type="predicted"/>
<feature type="compositionally biased region" description="Polar residues" evidence="1">
    <location>
        <begin position="254"/>
        <end position="268"/>
    </location>
</feature>
<comment type="caution">
    <text evidence="2">The sequence shown here is derived from an EMBL/GenBank/DDBJ whole genome shotgun (WGS) entry which is preliminary data.</text>
</comment>